<dbReference type="OrthoDB" id="9810066at2"/>
<dbReference type="InterPro" id="IPR007815">
    <property type="entry name" value="Emycin_Estase"/>
</dbReference>
<name>A0A074KWJ4_9BACT</name>
<dbReference type="PANTHER" id="PTHR31299">
    <property type="entry name" value="ESTERASE, PUTATIVE (AFU_ORTHOLOGUE AFUA_1G05850)-RELATED"/>
    <property type="match status" value="1"/>
</dbReference>
<dbReference type="CDD" id="cd14728">
    <property type="entry name" value="Ere-like"/>
    <property type="match status" value="1"/>
</dbReference>
<dbReference type="RefSeq" id="WP_035079024.1">
    <property type="nucleotide sequence ID" value="NZ_JMIH01000034.1"/>
</dbReference>
<accession>A0A074KWJ4</accession>
<dbReference type="PANTHER" id="PTHR31299:SF0">
    <property type="entry name" value="ESTERASE, PUTATIVE (AFU_ORTHOLOGUE AFUA_1G05850)-RELATED"/>
    <property type="match status" value="1"/>
</dbReference>
<dbReference type="EMBL" id="JMIH01000034">
    <property type="protein sequence ID" value="KEO71973.1"/>
    <property type="molecule type" value="Genomic_DNA"/>
</dbReference>
<evidence type="ECO:0008006" key="3">
    <source>
        <dbReference type="Google" id="ProtNLM"/>
    </source>
</evidence>
<dbReference type="InterPro" id="IPR052036">
    <property type="entry name" value="Hydrolase/PRTase-associated"/>
</dbReference>
<reference evidence="1 2" key="1">
    <citation type="submission" date="2014-04" db="EMBL/GenBank/DDBJ databases">
        <title>Characterization and application of a salt tolerant electro-active bacterium.</title>
        <authorList>
            <person name="Yang L."/>
            <person name="Wei S."/>
            <person name="Tay Q.X.M."/>
        </authorList>
    </citation>
    <scope>NUCLEOTIDE SEQUENCE [LARGE SCALE GENOMIC DNA]</scope>
    <source>
        <strain evidence="1 2">LY1</strain>
    </source>
</reference>
<proteinExistence type="predicted"/>
<dbReference type="Proteomes" id="UP000027821">
    <property type="component" value="Unassembled WGS sequence"/>
</dbReference>
<dbReference type="Gene3D" id="1.20.1440.30">
    <property type="entry name" value="Biosynthetic Protein domain"/>
    <property type="match status" value="1"/>
</dbReference>
<dbReference type="STRING" id="1048983.EL17_20890"/>
<dbReference type="Gene3D" id="3.40.1660.10">
    <property type="entry name" value="EreA-like (biosynthetic domain)"/>
    <property type="match status" value="1"/>
</dbReference>
<gene>
    <name evidence="1" type="ORF">EL17_20890</name>
</gene>
<dbReference type="Gene3D" id="3.30.1870.10">
    <property type="entry name" value="EreA-like, domain 2"/>
    <property type="match status" value="1"/>
</dbReference>
<sequence length="436" mass="49884">MKNQKNISLPALLLLFLLASFHHLNIYEKRIAPHFMTEDGLTSISLNDYESFKKSIMPLINQIGDKRIVALGEGTHGTYEFNKIRFWISRILVEEKGFNHIAFENDFSDSYMLNKGMGEAKPLESLMKKYLLRIWQTQEVKDMLTWMQQLGIEQRSKLKFGGIDNNFISNDVASMIDLLKSIKYPKLKELASELEVHAVYQDSIRRLQNYGSFQPDMKALVQNGVKGYQIAYQMELEVKESDMPDSIKMNLSGLLLDTKLGFNAFFQWATSKTESSRDSCMAEMANWMIQEPTDKIIIWAHNGHVAKNEIMDGMVGGMGGRLEEKMPGETFILGFGTSRGTHSAMEDRYINQDNGLKIYPLEAAIPGSWEERFDQINVKAFYAPTLILNKNKEVLPHRFIGYNPGSGENSYDATNLIDLYDGFIFIRETTASKFFE</sequence>
<evidence type="ECO:0000313" key="1">
    <source>
        <dbReference type="EMBL" id="KEO71973.1"/>
    </source>
</evidence>
<dbReference type="GO" id="GO:0046677">
    <property type="term" value="P:response to antibiotic"/>
    <property type="evidence" value="ECO:0007669"/>
    <property type="project" value="InterPro"/>
</dbReference>
<comment type="caution">
    <text evidence="1">The sequence shown here is derived from an EMBL/GenBank/DDBJ whole genome shotgun (WGS) entry which is preliminary data.</text>
</comment>
<dbReference type="Pfam" id="PF05139">
    <property type="entry name" value="Erythro_esteras"/>
    <property type="match status" value="1"/>
</dbReference>
<evidence type="ECO:0000313" key="2">
    <source>
        <dbReference type="Proteomes" id="UP000027821"/>
    </source>
</evidence>
<protein>
    <recommendedName>
        <fullName evidence="3">Erythromycin esterase</fullName>
    </recommendedName>
</protein>
<dbReference type="SUPFAM" id="SSF159501">
    <property type="entry name" value="EreA/ChaN-like"/>
    <property type="match status" value="1"/>
</dbReference>
<organism evidence="1 2">
    <name type="scientific">Anditalea andensis</name>
    <dbReference type="NCBI Taxonomy" id="1048983"/>
    <lineage>
        <taxon>Bacteria</taxon>
        <taxon>Pseudomonadati</taxon>
        <taxon>Bacteroidota</taxon>
        <taxon>Cytophagia</taxon>
        <taxon>Cytophagales</taxon>
        <taxon>Cytophagaceae</taxon>
        <taxon>Anditalea</taxon>
    </lineage>
</organism>
<dbReference type="eggNOG" id="COG2312">
    <property type="taxonomic scope" value="Bacteria"/>
</dbReference>
<keyword evidence="2" id="KW-1185">Reference proteome</keyword>
<dbReference type="AlphaFoldDB" id="A0A074KWJ4"/>